<dbReference type="PROSITE" id="PS51257">
    <property type="entry name" value="PROKAR_LIPOPROTEIN"/>
    <property type="match status" value="1"/>
</dbReference>
<evidence type="ECO:0000313" key="1">
    <source>
        <dbReference type="EMBL" id="RDH88428.1"/>
    </source>
</evidence>
<accession>A0A370DT65</accession>
<gene>
    <name evidence="1" type="ORF">DIZ78_00350</name>
</gene>
<evidence type="ECO:0000313" key="2">
    <source>
        <dbReference type="Proteomes" id="UP000254771"/>
    </source>
</evidence>
<evidence type="ECO:0008006" key="3">
    <source>
        <dbReference type="Google" id="ProtNLM"/>
    </source>
</evidence>
<sequence>MKTSLAIVTLLLLTGCAGFDRVSGGESDVYAMPPVGTAIVLKESLFVPAGQTRVYLQGGAVVSKAKMDRYVPNCNFELQTLSEDAQEIRPESFIVSRLQREMAQVVMLDTPLMVAGLNLAGLDGGVPMVFRGVHMWISSDIQPEVMRLTCRGVLEDMIWARPPSIREMRAAMGDKAGLIFPE</sequence>
<dbReference type="AlphaFoldDB" id="A0A370DT65"/>
<dbReference type="Proteomes" id="UP000254771">
    <property type="component" value="Unassembled WGS sequence"/>
</dbReference>
<reference evidence="1 2" key="1">
    <citation type="journal article" date="2018" name="ISME J.">
        <title>Endosymbiont genomes yield clues of tubeworm success.</title>
        <authorList>
            <person name="Li Y."/>
            <person name="Liles M.R."/>
            <person name="Halanych K.M."/>
        </authorList>
    </citation>
    <scope>NUCLEOTIDE SEQUENCE [LARGE SCALE GENOMIC DNA]</scope>
    <source>
        <strain evidence="1">A1462</strain>
    </source>
</reference>
<comment type="caution">
    <text evidence="1">The sequence shown here is derived from an EMBL/GenBank/DDBJ whole genome shotgun (WGS) entry which is preliminary data.</text>
</comment>
<keyword evidence="2" id="KW-1185">Reference proteome</keyword>
<dbReference type="EMBL" id="QFXE01000001">
    <property type="protein sequence ID" value="RDH88428.1"/>
    <property type="molecule type" value="Genomic_DNA"/>
</dbReference>
<protein>
    <recommendedName>
        <fullName evidence="3">Lipoprotein</fullName>
    </recommendedName>
</protein>
<proteinExistence type="predicted"/>
<organism evidence="1 2">
    <name type="scientific">endosymbiont of Escarpia spicata</name>
    <dbReference type="NCBI Taxonomy" id="2200908"/>
    <lineage>
        <taxon>Bacteria</taxon>
        <taxon>Pseudomonadati</taxon>
        <taxon>Pseudomonadota</taxon>
        <taxon>Gammaproteobacteria</taxon>
        <taxon>sulfur-oxidizing symbionts</taxon>
    </lineage>
</organism>
<name>A0A370DT65_9GAMM</name>